<comment type="caution">
    <text evidence="1">The sequence shown here is derived from an EMBL/GenBank/DDBJ whole genome shotgun (WGS) entry which is preliminary data.</text>
</comment>
<feature type="non-terminal residue" evidence="1">
    <location>
        <position position="212"/>
    </location>
</feature>
<protein>
    <recommendedName>
        <fullName evidence="3">Reverse transcriptase</fullName>
    </recommendedName>
</protein>
<dbReference type="Proteomes" id="UP001221757">
    <property type="component" value="Unassembled WGS sequence"/>
</dbReference>
<dbReference type="EMBL" id="JARKIE010000005">
    <property type="protein sequence ID" value="KAJ7707569.1"/>
    <property type="molecule type" value="Genomic_DNA"/>
</dbReference>
<name>A0AAD7GY14_MYCRO</name>
<gene>
    <name evidence="1" type="ORF">B0H17DRAFT_918221</name>
</gene>
<organism evidence="1 2">
    <name type="scientific">Mycena rosella</name>
    <name type="common">Pink bonnet</name>
    <name type="synonym">Agaricus rosellus</name>
    <dbReference type="NCBI Taxonomy" id="1033263"/>
    <lineage>
        <taxon>Eukaryota</taxon>
        <taxon>Fungi</taxon>
        <taxon>Dikarya</taxon>
        <taxon>Basidiomycota</taxon>
        <taxon>Agaricomycotina</taxon>
        <taxon>Agaricomycetes</taxon>
        <taxon>Agaricomycetidae</taxon>
        <taxon>Agaricales</taxon>
        <taxon>Marasmiineae</taxon>
        <taxon>Mycenaceae</taxon>
        <taxon>Mycena</taxon>
    </lineage>
</organism>
<evidence type="ECO:0000313" key="1">
    <source>
        <dbReference type="EMBL" id="KAJ7707569.1"/>
    </source>
</evidence>
<keyword evidence="2" id="KW-1185">Reference proteome</keyword>
<dbReference type="AlphaFoldDB" id="A0AAD7GY14"/>
<proteinExistence type="predicted"/>
<reference evidence="1" key="1">
    <citation type="submission" date="2023-03" db="EMBL/GenBank/DDBJ databases">
        <title>Massive genome expansion in bonnet fungi (Mycena s.s.) driven by repeated elements and novel gene families across ecological guilds.</title>
        <authorList>
            <consortium name="Lawrence Berkeley National Laboratory"/>
            <person name="Harder C.B."/>
            <person name="Miyauchi S."/>
            <person name="Viragh M."/>
            <person name="Kuo A."/>
            <person name="Thoen E."/>
            <person name="Andreopoulos B."/>
            <person name="Lu D."/>
            <person name="Skrede I."/>
            <person name="Drula E."/>
            <person name="Henrissat B."/>
            <person name="Morin E."/>
            <person name="Kohler A."/>
            <person name="Barry K."/>
            <person name="LaButti K."/>
            <person name="Morin E."/>
            <person name="Salamov A."/>
            <person name="Lipzen A."/>
            <person name="Mereny Z."/>
            <person name="Hegedus B."/>
            <person name="Baldrian P."/>
            <person name="Stursova M."/>
            <person name="Weitz H."/>
            <person name="Taylor A."/>
            <person name="Grigoriev I.V."/>
            <person name="Nagy L.G."/>
            <person name="Martin F."/>
            <person name="Kauserud H."/>
        </authorList>
    </citation>
    <scope>NUCLEOTIDE SEQUENCE</scope>
    <source>
        <strain evidence="1">CBHHK067</strain>
    </source>
</reference>
<evidence type="ECO:0008006" key="3">
    <source>
        <dbReference type="Google" id="ProtNLM"/>
    </source>
</evidence>
<evidence type="ECO:0000313" key="2">
    <source>
        <dbReference type="Proteomes" id="UP001221757"/>
    </source>
</evidence>
<accession>A0AAD7GY14</accession>
<sequence length="212" mass="24101">MIKSACDEHWREYLEDVDDSDVWTAGQMMKAESSDGGKTRVPDLRRTGANGAEEVACTNEKKSEWMVEEFYPRRSPGATDPPADTVYPEPLWEYSPLSEQQLQQVIAKMKAWKGTRSGTFPNCIYKMCAALLVPRLQKIYRALDVYRIEPEDWKRTETIVARKPGKPDYTRVGAHRPLILSHGHARLRNAAKNLQAAVNAEYYGMLPANHFG</sequence>